<evidence type="ECO:0000313" key="3">
    <source>
        <dbReference type="Proteomes" id="UP001295684"/>
    </source>
</evidence>
<dbReference type="InterPro" id="IPR028889">
    <property type="entry name" value="USP"/>
</dbReference>
<comment type="caution">
    <text evidence="2">The sequence shown here is derived from an EMBL/GenBank/DDBJ whole genome shotgun (WGS) entry which is preliminary data.</text>
</comment>
<accession>A0AAD1UM18</accession>
<dbReference type="SUPFAM" id="SSF54001">
    <property type="entry name" value="Cysteine proteinases"/>
    <property type="match status" value="1"/>
</dbReference>
<proteinExistence type="predicted"/>
<dbReference type="InterPro" id="IPR038765">
    <property type="entry name" value="Papain-like_cys_pep_sf"/>
</dbReference>
<name>A0AAD1UM18_EUPCR</name>
<reference evidence="2" key="1">
    <citation type="submission" date="2023-07" db="EMBL/GenBank/DDBJ databases">
        <authorList>
            <consortium name="AG Swart"/>
            <person name="Singh M."/>
            <person name="Singh A."/>
            <person name="Seah K."/>
            <person name="Emmerich C."/>
        </authorList>
    </citation>
    <scope>NUCLEOTIDE SEQUENCE</scope>
    <source>
        <strain evidence="2">DP1</strain>
    </source>
</reference>
<dbReference type="InterPro" id="IPR050185">
    <property type="entry name" value="Ub_carboxyl-term_hydrolase"/>
</dbReference>
<dbReference type="EMBL" id="CAMPGE010010533">
    <property type="protein sequence ID" value="CAI2369380.1"/>
    <property type="molecule type" value="Genomic_DNA"/>
</dbReference>
<dbReference type="Pfam" id="PF00443">
    <property type="entry name" value="UCH"/>
    <property type="match status" value="1"/>
</dbReference>
<feature type="domain" description="USP" evidence="1">
    <location>
        <begin position="1"/>
        <end position="118"/>
    </location>
</feature>
<keyword evidence="3" id="KW-1185">Reference proteome</keyword>
<dbReference type="AlphaFoldDB" id="A0AAD1UM18"/>
<dbReference type="InterPro" id="IPR001394">
    <property type="entry name" value="Peptidase_C19_UCH"/>
</dbReference>
<dbReference type="PANTHER" id="PTHR21646">
    <property type="entry name" value="UBIQUITIN CARBOXYL-TERMINAL HYDROLASE"/>
    <property type="match status" value="1"/>
</dbReference>
<organism evidence="2 3">
    <name type="scientific">Euplotes crassus</name>
    <dbReference type="NCBI Taxonomy" id="5936"/>
    <lineage>
        <taxon>Eukaryota</taxon>
        <taxon>Sar</taxon>
        <taxon>Alveolata</taxon>
        <taxon>Ciliophora</taxon>
        <taxon>Intramacronucleata</taxon>
        <taxon>Spirotrichea</taxon>
        <taxon>Hypotrichia</taxon>
        <taxon>Euplotida</taxon>
        <taxon>Euplotidae</taxon>
        <taxon>Moneuplotes</taxon>
    </lineage>
</organism>
<dbReference type="Gene3D" id="3.90.70.10">
    <property type="entry name" value="Cysteine proteinases"/>
    <property type="match status" value="1"/>
</dbReference>
<protein>
    <recommendedName>
        <fullName evidence="1">USP domain-containing protein</fullName>
    </recommendedName>
</protein>
<sequence>MMCKVCNEVKDCKTAKKIIRYPKYLILTFQRLDTSMNKNITAMMDFPAKFTVESPDNNHITFSLHSYILHSGTLNSSHYTAMCKRGSSWFHFNDCQVTKISKEEVHNPNAYILFYKQEE</sequence>
<dbReference type="PROSITE" id="PS50235">
    <property type="entry name" value="USP_3"/>
    <property type="match status" value="1"/>
</dbReference>
<evidence type="ECO:0000313" key="2">
    <source>
        <dbReference type="EMBL" id="CAI2369380.1"/>
    </source>
</evidence>
<dbReference type="GO" id="GO:0016579">
    <property type="term" value="P:protein deubiquitination"/>
    <property type="evidence" value="ECO:0007669"/>
    <property type="project" value="InterPro"/>
</dbReference>
<evidence type="ECO:0000259" key="1">
    <source>
        <dbReference type="PROSITE" id="PS50235"/>
    </source>
</evidence>
<dbReference type="Proteomes" id="UP001295684">
    <property type="component" value="Unassembled WGS sequence"/>
</dbReference>
<gene>
    <name evidence="2" type="ORF">ECRASSUSDP1_LOCUS10679</name>
</gene>
<dbReference type="PANTHER" id="PTHR21646:SF46">
    <property type="entry name" value="UBIQUITIN CARBOXYL-TERMINAL HYDROLASE"/>
    <property type="match status" value="1"/>
</dbReference>
<dbReference type="GO" id="GO:0004843">
    <property type="term" value="F:cysteine-type deubiquitinase activity"/>
    <property type="evidence" value="ECO:0007669"/>
    <property type="project" value="InterPro"/>
</dbReference>